<protein>
    <submittedName>
        <fullName evidence="1">Uncharacterized protein</fullName>
    </submittedName>
</protein>
<dbReference type="Proteomes" id="UP000759443">
    <property type="component" value="Unassembled WGS sequence"/>
</dbReference>
<comment type="caution">
    <text evidence="1">The sequence shown here is derived from an EMBL/GenBank/DDBJ whole genome shotgun (WGS) entry which is preliminary data.</text>
</comment>
<name>A0ABS4E1V5_9HYPH</name>
<proteinExistence type="predicted"/>
<keyword evidence="2" id="KW-1185">Reference proteome</keyword>
<gene>
    <name evidence="1" type="ORF">J2Z17_003369</name>
</gene>
<sequence length="38" mass="3907">MVVTDDPGGAARQYDIGMTGITINDGRNRAPAGCGREA</sequence>
<dbReference type="EMBL" id="JAGGJU010000009">
    <property type="protein sequence ID" value="MBP1851917.1"/>
    <property type="molecule type" value="Genomic_DNA"/>
</dbReference>
<organism evidence="1 2">
    <name type="scientific">Rhizobium halophytocola</name>
    <dbReference type="NCBI Taxonomy" id="735519"/>
    <lineage>
        <taxon>Bacteria</taxon>
        <taxon>Pseudomonadati</taxon>
        <taxon>Pseudomonadota</taxon>
        <taxon>Alphaproteobacteria</taxon>
        <taxon>Hyphomicrobiales</taxon>
        <taxon>Rhizobiaceae</taxon>
        <taxon>Rhizobium/Agrobacterium group</taxon>
        <taxon>Rhizobium</taxon>
    </lineage>
</organism>
<reference evidence="1 2" key="1">
    <citation type="submission" date="2021-03" db="EMBL/GenBank/DDBJ databases">
        <title>Genomic Encyclopedia of Type Strains, Phase IV (KMG-IV): sequencing the most valuable type-strain genomes for metagenomic binning, comparative biology and taxonomic classification.</title>
        <authorList>
            <person name="Goeker M."/>
        </authorList>
    </citation>
    <scope>NUCLEOTIDE SEQUENCE [LARGE SCALE GENOMIC DNA]</scope>
    <source>
        <strain evidence="1 2">DSM 21600</strain>
    </source>
</reference>
<accession>A0ABS4E1V5</accession>
<evidence type="ECO:0000313" key="2">
    <source>
        <dbReference type="Proteomes" id="UP000759443"/>
    </source>
</evidence>
<evidence type="ECO:0000313" key="1">
    <source>
        <dbReference type="EMBL" id="MBP1851917.1"/>
    </source>
</evidence>